<dbReference type="CDD" id="cd00293">
    <property type="entry name" value="USP-like"/>
    <property type="match status" value="2"/>
</dbReference>
<keyword evidence="2" id="KW-0547">Nucleotide-binding</keyword>
<keyword evidence="6" id="KW-1185">Reference proteome</keyword>
<evidence type="ECO:0000259" key="4">
    <source>
        <dbReference type="Pfam" id="PF00582"/>
    </source>
</evidence>
<dbReference type="RefSeq" id="WP_238750752.1">
    <property type="nucleotide sequence ID" value="NZ_CAKLPZ010000002.1"/>
</dbReference>
<gene>
    <name evidence="5" type="ORF">LEM8419_01844</name>
</gene>
<proteinExistence type="inferred from homology"/>
<dbReference type="InterPro" id="IPR006015">
    <property type="entry name" value="Universal_stress_UspA"/>
</dbReference>
<evidence type="ECO:0000256" key="3">
    <source>
        <dbReference type="ARBA" id="ARBA00022840"/>
    </source>
</evidence>
<evidence type="ECO:0000313" key="6">
    <source>
        <dbReference type="Proteomes" id="UP000837803"/>
    </source>
</evidence>
<dbReference type="InterPro" id="IPR006016">
    <property type="entry name" value="UspA"/>
</dbReference>
<reference evidence="5" key="1">
    <citation type="submission" date="2021-12" db="EMBL/GenBank/DDBJ databases">
        <authorList>
            <person name="Rodrigo-Torres L."/>
            <person name="Arahal R. D."/>
            <person name="Lucena T."/>
        </authorList>
    </citation>
    <scope>NUCLEOTIDE SEQUENCE</scope>
    <source>
        <strain evidence="5">CECT 8419</strain>
    </source>
</reference>
<feature type="domain" description="UspA" evidence="4">
    <location>
        <begin position="1"/>
        <end position="148"/>
    </location>
</feature>
<dbReference type="Proteomes" id="UP000837803">
    <property type="component" value="Unassembled WGS sequence"/>
</dbReference>
<evidence type="ECO:0000313" key="5">
    <source>
        <dbReference type="EMBL" id="CAH1000710.1"/>
    </source>
</evidence>
<dbReference type="PANTHER" id="PTHR46268:SF27">
    <property type="entry name" value="UNIVERSAL STRESS PROTEIN RV2623"/>
    <property type="match status" value="1"/>
</dbReference>
<comment type="similarity">
    <text evidence="1">Belongs to the universal stress protein A family.</text>
</comment>
<evidence type="ECO:0000256" key="1">
    <source>
        <dbReference type="ARBA" id="ARBA00008791"/>
    </source>
</evidence>
<keyword evidence="3" id="KW-0067">ATP-binding</keyword>
<dbReference type="Pfam" id="PF00582">
    <property type="entry name" value="Usp"/>
    <property type="match status" value="2"/>
</dbReference>
<protein>
    <recommendedName>
        <fullName evidence="4">UspA domain-containing protein</fullName>
    </recommendedName>
</protein>
<dbReference type="SUPFAM" id="SSF52402">
    <property type="entry name" value="Adenine nucleotide alpha hydrolases-like"/>
    <property type="match status" value="2"/>
</dbReference>
<evidence type="ECO:0000256" key="2">
    <source>
        <dbReference type="ARBA" id="ARBA00022741"/>
    </source>
</evidence>
<comment type="caution">
    <text evidence="5">The sequence shown here is derived from an EMBL/GenBank/DDBJ whole genome shotgun (WGS) entry which is preliminary data.</text>
</comment>
<feature type="domain" description="UspA" evidence="4">
    <location>
        <begin position="226"/>
        <end position="281"/>
    </location>
</feature>
<dbReference type="Gene3D" id="3.40.50.12370">
    <property type="match status" value="2"/>
</dbReference>
<organism evidence="5 6">
    <name type="scientific">Neolewinella maritima</name>
    <dbReference type="NCBI Taxonomy" id="1383882"/>
    <lineage>
        <taxon>Bacteria</taxon>
        <taxon>Pseudomonadati</taxon>
        <taxon>Bacteroidota</taxon>
        <taxon>Saprospiria</taxon>
        <taxon>Saprospirales</taxon>
        <taxon>Lewinellaceae</taxon>
        <taxon>Neolewinella</taxon>
    </lineage>
</organism>
<accession>A0ABN8F7M5</accession>
<name>A0ABN8F7M5_9BACT</name>
<dbReference type="PRINTS" id="PR01438">
    <property type="entry name" value="UNVRSLSTRESS"/>
</dbReference>
<dbReference type="PANTHER" id="PTHR46268">
    <property type="entry name" value="STRESS RESPONSE PROTEIN NHAX"/>
    <property type="match status" value="1"/>
</dbReference>
<sequence length="288" mass="31350">MRKLLVPIDFSVTSAAALRYAVQLADAIEYQLEVIHVYDGFSETDPPVIEGRGSVTAQLSVQRQLDEFVRSHVPGSAGVEGHASQIVGVHAIIGAPPQTIVRLSKDTAVGLIVMGGVGASAPPARQFTYGSVARAVALRGEAPVLLIPKGYGVPEIRRMALAFGELAPLKLIAREVEFLRLALGLSVRFVHVRDDDALRESHLNDVLERDRKDTGFPDYPAPLDLLRPGELVDALSEYVASQQVDLLVLGRRQRSFFERLFVGSEVSPLLTTIPVPLLIVPIENYANY</sequence>
<dbReference type="EMBL" id="CAKLPZ010000002">
    <property type="protein sequence ID" value="CAH1000710.1"/>
    <property type="molecule type" value="Genomic_DNA"/>
</dbReference>